<dbReference type="NCBIfam" id="TIGR03361">
    <property type="entry name" value="VI_Rhs_Vgr"/>
    <property type="match status" value="1"/>
</dbReference>
<reference evidence="4 5" key="1">
    <citation type="submission" date="2020-06" db="EMBL/GenBank/DDBJ databases">
        <title>Mannheimia pernigra sp. nov. isolated from bovine respiratory tract.</title>
        <authorList>
            <person name="Kuhnert P."/>
            <person name="Akarsu-Egger H."/>
        </authorList>
    </citation>
    <scope>NUCLEOTIDE SEQUENCE [LARGE SCALE GENOMIC DNA]</scope>
    <source>
        <strain evidence="4 5">BNO311</strain>
    </source>
</reference>
<dbReference type="InterPro" id="IPR006533">
    <property type="entry name" value="T6SS_Vgr_RhsGE"/>
</dbReference>
<dbReference type="Pfam" id="PF04717">
    <property type="entry name" value="Phage_base_V"/>
    <property type="match status" value="1"/>
</dbReference>
<dbReference type="AlphaFoldDB" id="A0A7D5DWT0"/>
<dbReference type="Proteomes" id="UP000509660">
    <property type="component" value="Chromosome"/>
</dbReference>
<gene>
    <name evidence="4" type="primary">tssI</name>
    <name evidence="4" type="ORF">HV559_06280</name>
</gene>
<evidence type="ECO:0000313" key="5">
    <source>
        <dbReference type="Proteomes" id="UP000509660"/>
    </source>
</evidence>
<dbReference type="SUPFAM" id="SSF69279">
    <property type="entry name" value="Phage tail proteins"/>
    <property type="match status" value="2"/>
</dbReference>
<evidence type="ECO:0000256" key="2">
    <source>
        <dbReference type="SAM" id="MobiDB-lite"/>
    </source>
</evidence>
<proteinExistence type="inferred from homology"/>
<dbReference type="SUPFAM" id="SSF69255">
    <property type="entry name" value="gp5 N-terminal domain-like"/>
    <property type="match status" value="1"/>
</dbReference>
<feature type="region of interest" description="Disordered" evidence="2">
    <location>
        <begin position="50"/>
        <end position="71"/>
    </location>
</feature>
<feature type="domain" description="Gp5/Type VI secretion system Vgr protein OB-fold" evidence="3">
    <location>
        <begin position="464"/>
        <end position="507"/>
    </location>
</feature>
<protein>
    <submittedName>
        <fullName evidence="4">Type VI secretion system tip protein VgrG</fullName>
    </submittedName>
</protein>
<evidence type="ECO:0000256" key="1">
    <source>
        <dbReference type="ARBA" id="ARBA00005558"/>
    </source>
</evidence>
<dbReference type="InterPro" id="IPR006531">
    <property type="entry name" value="Gp5/Vgr_OB"/>
</dbReference>
<organism evidence="4 5">
    <name type="scientific">Mannheimia pernigra</name>
    <dbReference type="NCBI Taxonomy" id="111844"/>
    <lineage>
        <taxon>Bacteria</taxon>
        <taxon>Pseudomonadati</taxon>
        <taxon>Pseudomonadota</taxon>
        <taxon>Gammaproteobacteria</taxon>
        <taxon>Pasteurellales</taxon>
        <taxon>Pasteurellaceae</taxon>
        <taxon>Mannheimia</taxon>
    </lineage>
</organism>
<evidence type="ECO:0000259" key="3">
    <source>
        <dbReference type="Pfam" id="PF04717"/>
    </source>
</evidence>
<feature type="compositionally biased region" description="Polar residues" evidence="2">
    <location>
        <begin position="52"/>
        <end position="62"/>
    </location>
</feature>
<accession>A0A7D5DWT0</accession>
<evidence type="ECO:0000313" key="4">
    <source>
        <dbReference type="EMBL" id="QLB40507.1"/>
    </source>
</evidence>
<keyword evidence="5" id="KW-1185">Reference proteome</keyword>
<dbReference type="InterPro" id="IPR037026">
    <property type="entry name" value="Vgr_OB-fold_dom_sf"/>
</dbReference>
<dbReference type="Gene3D" id="2.40.50.230">
    <property type="entry name" value="Gp5 N-terminal domain"/>
    <property type="match status" value="1"/>
</dbReference>
<dbReference type="Gene3D" id="4.10.220.110">
    <property type="match status" value="1"/>
</dbReference>
<sequence>MNHRIRLIGKNLPTSQFGEPYLWFESLTGHEAINELFEYKLIIKTKHPNGQGAHSLQGQQGYVSKHMSEQGDSPASHLNLQQLIGKNLGIDIALSDKKLNPINDILPELSNTETDITGNHLKNGIISSIKQLTTKNLHAVYQITLVPWLWLLTKQSGYRIYQNQSIPHILDDILSHYPYPVEYRLSNNYPNLDYQTQYNETDYNFIARLMSEHSINYHFEHNQEQHTLILTDQNSHYPPQPNPFYQHLIIYPPTQRMPNFAEYIEHFHPAQTLVTGQRLLADYQFKTPQLTLTAHDHYQWQHNHNDLQHYEWQQGMGIDKDALQTKATNLSQADYQQGHRAIGQGRLKAIQVGHTFTLSNHPNTDSNIEWLVIGIQTTIQNLDPDNRTHQYYTADTQFIVQPKTIQLKPDTTTNKPIARVQTATVVAPEGEEIHTDIYGRVKVKFHWDRPTLQDRRLLEPLDAKQINTCWLRVSTAWAGDNYGVIQLPRAGQEVIVDFFGGGFFRPLHLNKNALPRNIFRFHHPAGSRVTFAIGCHIKGLMLIVDHQLDLQIINVISKLITVCVIYIPTSITPILRIEPTIRKKLNATIHFLLKLKTARNRV</sequence>
<dbReference type="InterPro" id="IPR017847">
    <property type="entry name" value="T6SS_RhsGE_Vgr_subset"/>
</dbReference>
<dbReference type="EMBL" id="CP055306">
    <property type="protein sequence ID" value="QLB40507.1"/>
    <property type="molecule type" value="Genomic_DNA"/>
</dbReference>
<dbReference type="Pfam" id="PF05954">
    <property type="entry name" value="Phage_GPD"/>
    <property type="match status" value="1"/>
</dbReference>
<dbReference type="Gene3D" id="3.55.50.10">
    <property type="entry name" value="Baseplate protein-like domains"/>
    <property type="match status" value="1"/>
</dbReference>
<dbReference type="NCBIfam" id="TIGR01646">
    <property type="entry name" value="vgr_GE"/>
    <property type="match status" value="1"/>
</dbReference>
<dbReference type="Gene3D" id="2.30.110.50">
    <property type="match status" value="1"/>
</dbReference>
<name>A0A7D5DWT0_9PAST</name>
<comment type="similarity">
    <text evidence="1">Belongs to the VgrG protein family.</text>
</comment>